<evidence type="ECO:0000313" key="3">
    <source>
        <dbReference type="Proteomes" id="UP000663825"/>
    </source>
</evidence>
<comment type="caution">
    <text evidence="1">The sequence shown here is derived from an EMBL/GenBank/DDBJ whole genome shotgun (WGS) entry which is preliminary data.</text>
</comment>
<organism evidence="1 3">
    <name type="scientific">Rotaria socialis</name>
    <dbReference type="NCBI Taxonomy" id="392032"/>
    <lineage>
        <taxon>Eukaryota</taxon>
        <taxon>Metazoa</taxon>
        <taxon>Spiralia</taxon>
        <taxon>Gnathifera</taxon>
        <taxon>Rotifera</taxon>
        <taxon>Eurotatoria</taxon>
        <taxon>Bdelloidea</taxon>
        <taxon>Philodinida</taxon>
        <taxon>Philodinidae</taxon>
        <taxon>Rotaria</taxon>
    </lineage>
</organism>
<protein>
    <submittedName>
        <fullName evidence="1">Uncharacterized protein</fullName>
    </submittedName>
</protein>
<dbReference type="AlphaFoldDB" id="A0A817UT88"/>
<sequence>MPREQVEWYAKQSSHDDNKKTYTRQYCTYCSVVNINKSNNPYGSSFEQEQTWTLGRSISKNNKRYQTSIENIHLTMPSVSTIVKPYSSNLNYDDEKLKFADRSISLLPPLPPSRQHGLSIHRSNRTNLDVKVNQQQNSKAKSTVRESQPITNLMRIMHVNGEFIVRI</sequence>
<gene>
    <name evidence="1" type="ORF">TIS948_LOCUS21635</name>
    <name evidence="2" type="ORF">UJA718_LOCUS19078</name>
</gene>
<evidence type="ECO:0000313" key="2">
    <source>
        <dbReference type="EMBL" id="CAF4400508.1"/>
    </source>
</evidence>
<name>A0A817UT88_9BILA</name>
<dbReference type="EMBL" id="CAJOBP010003337">
    <property type="protein sequence ID" value="CAF4400508.1"/>
    <property type="molecule type" value="Genomic_DNA"/>
</dbReference>
<keyword evidence="4" id="KW-1185">Reference proteome</keyword>
<dbReference type="Proteomes" id="UP000663825">
    <property type="component" value="Unassembled WGS sequence"/>
</dbReference>
<accession>A0A817UT88</accession>
<dbReference type="OrthoDB" id="9973753at2759"/>
<dbReference type="Proteomes" id="UP000663873">
    <property type="component" value="Unassembled WGS sequence"/>
</dbReference>
<dbReference type="EMBL" id="CAJNXB010003744">
    <property type="protein sequence ID" value="CAF3333696.1"/>
    <property type="molecule type" value="Genomic_DNA"/>
</dbReference>
<evidence type="ECO:0000313" key="4">
    <source>
        <dbReference type="Proteomes" id="UP000663873"/>
    </source>
</evidence>
<reference evidence="1" key="1">
    <citation type="submission" date="2021-02" db="EMBL/GenBank/DDBJ databases">
        <authorList>
            <person name="Nowell W R."/>
        </authorList>
    </citation>
    <scope>NUCLEOTIDE SEQUENCE</scope>
</reference>
<proteinExistence type="predicted"/>
<evidence type="ECO:0000313" key="1">
    <source>
        <dbReference type="EMBL" id="CAF3333696.1"/>
    </source>
</evidence>